<keyword evidence="8" id="KW-1185">Reference proteome</keyword>
<dbReference type="CDD" id="cd14014">
    <property type="entry name" value="STKc_PknB_like"/>
    <property type="match status" value="1"/>
</dbReference>
<evidence type="ECO:0000313" key="7">
    <source>
        <dbReference type="EMBL" id="MBB5139395.1"/>
    </source>
</evidence>
<keyword evidence="5" id="KW-1133">Transmembrane helix</keyword>
<keyword evidence="4" id="KW-0067">ATP-binding</keyword>
<dbReference type="SUPFAM" id="SSF56112">
    <property type="entry name" value="Protein kinase-like (PK-like)"/>
    <property type="match status" value="1"/>
</dbReference>
<dbReference type="PROSITE" id="PS00108">
    <property type="entry name" value="PROTEIN_KINASE_ST"/>
    <property type="match status" value="1"/>
</dbReference>
<dbReference type="Proteomes" id="UP000578449">
    <property type="component" value="Unassembled WGS sequence"/>
</dbReference>
<name>A0A840PU10_9ACTN</name>
<evidence type="ECO:0000259" key="6">
    <source>
        <dbReference type="PROSITE" id="PS50011"/>
    </source>
</evidence>
<dbReference type="AlphaFoldDB" id="A0A840PU10"/>
<evidence type="ECO:0000313" key="8">
    <source>
        <dbReference type="Proteomes" id="UP000578449"/>
    </source>
</evidence>
<feature type="transmembrane region" description="Helical" evidence="5">
    <location>
        <begin position="300"/>
        <end position="325"/>
    </location>
</feature>
<sequence>MRLLGEGGQGAVYLAEPPAGGRVAIKVLHARLAADPEIRRRFLREAEVAASVAPFCTARVIGTGMLDGRPYIVSEYVPGPSLADLVRDDGPRSGGGLDRLAISSLTALASIHRAGIVHRDFKPGNVILGPEGPVVIDFGIARTLDAMTTTNHVTGTPAYMSPEQLSDQPLTPASDMFSWAGTMVFAATGRTAFPGGTIPAVLHNVLHGEPDLSGVPEPLRAMVAACLAKNPADRPSAERLLRDLTSGGGVVPPGAPAERTLVDMAPPALSAAPTAPSAANAAIPPLNGATPRPRRSRGPLLAAGAVLVALAVAVGVGVLLVPSWLAGDAGSGEKAQAGPSAVAPLVIGDKAYPAVGAADGFDGPAGAGYDGYQPFAGEALPVVKSGGGRLTGEGTAPFYGWFALPAAPSSGDAVSLITVGGFAGAGEAEDSVFAGLVKDQNNYIGAWYNNTRKEIGIDVRVNGEFRHTANSAALSLAPGDRLALVLSGGTTVTSYAETGGSWRRLTTVGLGDLLATPQERALWRHGFALRATTGTIALDSAEGRGAAG</sequence>
<proteinExistence type="predicted"/>
<dbReference type="EMBL" id="JACHGN010000029">
    <property type="protein sequence ID" value="MBB5139395.1"/>
    <property type="molecule type" value="Genomic_DNA"/>
</dbReference>
<organism evidence="7 8">
    <name type="scientific">Thermocatellispora tengchongensis</name>
    <dbReference type="NCBI Taxonomy" id="1073253"/>
    <lineage>
        <taxon>Bacteria</taxon>
        <taxon>Bacillati</taxon>
        <taxon>Actinomycetota</taxon>
        <taxon>Actinomycetes</taxon>
        <taxon>Streptosporangiales</taxon>
        <taxon>Streptosporangiaceae</taxon>
        <taxon>Thermocatellispora</taxon>
    </lineage>
</organism>
<dbReference type="Gene3D" id="1.10.510.10">
    <property type="entry name" value="Transferase(Phosphotransferase) domain 1"/>
    <property type="match status" value="1"/>
</dbReference>
<keyword evidence="1" id="KW-0808">Transferase</keyword>
<dbReference type="PANTHER" id="PTHR43289:SF34">
    <property type="entry name" value="SERINE_THREONINE-PROTEIN KINASE YBDM-RELATED"/>
    <property type="match status" value="1"/>
</dbReference>
<accession>A0A840PU10</accession>
<reference evidence="7 8" key="1">
    <citation type="submission" date="2020-08" db="EMBL/GenBank/DDBJ databases">
        <title>Genomic Encyclopedia of Type Strains, Phase IV (KMG-IV): sequencing the most valuable type-strain genomes for metagenomic binning, comparative biology and taxonomic classification.</title>
        <authorList>
            <person name="Goeker M."/>
        </authorList>
    </citation>
    <scope>NUCLEOTIDE SEQUENCE [LARGE SCALE GENOMIC DNA]</scope>
    <source>
        <strain evidence="7 8">DSM 45615</strain>
    </source>
</reference>
<evidence type="ECO:0000256" key="3">
    <source>
        <dbReference type="ARBA" id="ARBA00022777"/>
    </source>
</evidence>
<dbReference type="InterPro" id="IPR008271">
    <property type="entry name" value="Ser/Thr_kinase_AS"/>
</dbReference>
<dbReference type="Pfam" id="PF00069">
    <property type="entry name" value="Pkinase"/>
    <property type="match status" value="1"/>
</dbReference>
<evidence type="ECO:0000256" key="5">
    <source>
        <dbReference type="SAM" id="Phobius"/>
    </source>
</evidence>
<dbReference type="InterPro" id="IPR011009">
    <property type="entry name" value="Kinase-like_dom_sf"/>
</dbReference>
<keyword evidence="2" id="KW-0547">Nucleotide-binding</keyword>
<dbReference type="InterPro" id="IPR000719">
    <property type="entry name" value="Prot_kinase_dom"/>
</dbReference>
<dbReference type="RefSeq" id="WP_185056222.1">
    <property type="nucleotide sequence ID" value="NZ_BAABIX010000029.1"/>
</dbReference>
<dbReference type="PANTHER" id="PTHR43289">
    <property type="entry name" value="MITOGEN-ACTIVATED PROTEIN KINASE KINASE KINASE 20-RELATED"/>
    <property type="match status" value="1"/>
</dbReference>
<keyword evidence="3 7" id="KW-0418">Kinase</keyword>
<keyword evidence="5" id="KW-0472">Membrane</keyword>
<dbReference type="GO" id="GO:0005524">
    <property type="term" value="F:ATP binding"/>
    <property type="evidence" value="ECO:0007669"/>
    <property type="project" value="UniProtKB-KW"/>
</dbReference>
<dbReference type="GO" id="GO:0004674">
    <property type="term" value="F:protein serine/threonine kinase activity"/>
    <property type="evidence" value="ECO:0007669"/>
    <property type="project" value="TreeGrafter"/>
</dbReference>
<dbReference type="PROSITE" id="PS50011">
    <property type="entry name" value="PROTEIN_KINASE_DOM"/>
    <property type="match status" value="1"/>
</dbReference>
<feature type="domain" description="Protein kinase" evidence="6">
    <location>
        <begin position="1"/>
        <end position="246"/>
    </location>
</feature>
<evidence type="ECO:0000256" key="1">
    <source>
        <dbReference type="ARBA" id="ARBA00022679"/>
    </source>
</evidence>
<evidence type="ECO:0000256" key="2">
    <source>
        <dbReference type="ARBA" id="ARBA00022741"/>
    </source>
</evidence>
<protein>
    <submittedName>
        <fullName evidence="7">Putative Ser/Thr protein kinase</fullName>
    </submittedName>
</protein>
<gene>
    <name evidence="7" type="ORF">HNP84_009158</name>
</gene>
<dbReference type="Gene3D" id="3.30.200.20">
    <property type="entry name" value="Phosphorylase Kinase, domain 1"/>
    <property type="match status" value="1"/>
</dbReference>
<evidence type="ECO:0000256" key="4">
    <source>
        <dbReference type="ARBA" id="ARBA00022840"/>
    </source>
</evidence>
<keyword evidence="5" id="KW-0812">Transmembrane</keyword>
<comment type="caution">
    <text evidence="7">The sequence shown here is derived from an EMBL/GenBank/DDBJ whole genome shotgun (WGS) entry which is preliminary data.</text>
</comment>